<keyword evidence="2" id="KW-0472">Membrane</keyword>
<dbReference type="Pfam" id="PF00041">
    <property type="entry name" value="fn3"/>
    <property type="match status" value="1"/>
</dbReference>
<dbReference type="SUPFAM" id="SSF57603">
    <property type="entry name" value="FnI-like domain"/>
    <property type="match status" value="2"/>
</dbReference>
<feature type="domain" description="VWFC" evidence="4">
    <location>
        <begin position="199"/>
        <end position="270"/>
    </location>
</feature>
<dbReference type="Gene3D" id="2.60.40.10">
    <property type="entry name" value="Immunoglobulins"/>
    <property type="match status" value="2"/>
</dbReference>
<name>A0A1D1VIR7_RAMVA</name>
<dbReference type="InterPro" id="IPR001007">
    <property type="entry name" value="VWF_dom"/>
</dbReference>
<feature type="domain" description="VWFC" evidence="4">
    <location>
        <begin position="723"/>
        <end position="787"/>
    </location>
</feature>
<comment type="caution">
    <text evidence="6">The sequence shown here is derived from an EMBL/GenBank/DDBJ whole genome shotgun (WGS) entry which is preliminary data.</text>
</comment>
<evidence type="ECO:0000256" key="1">
    <source>
        <dbReference type="ARBA" id="ARBA00022729"/>
    </source>
</evidence>
<reference evidence="6 7" key="1">
    <citation type="journal article" date="2016" name="Nat. Commun.">
        <title>Extremotolerant tardigrade genome and improved radiotolerance of human cultured cells by tardigrade-unique protein.</title>
        <authorList>
            <person name="Hashimoto T."/>
            <person name="Horikawa D.D."/>
            <person name="Saito Y."/>
            <person name="Kuwahara H."/>
            <person name="Kozuka-Hata H."/>
            <person name="Shin-I T."/>
            <person name="Minakuchi Y."/>
            <person name="Ohishi K."/>
            <person name="Motoyama A."/>
            <person name="Aizu T."/>
            <person name="Enomoto A."/>
            <person name="Kondo K."/>
            <person name="Tanaka S."/>
            <person name="Hara Y."/>
            <person name="Koshikawa S."/>
            <person name="Sagara H."/>
            <person name="Miura T."/>
            <person name="Yokobori S."/>
            <person name="Miyagawa K."/>
            <person name="Suzuki Y."/>
            <person name="Kubo T."/>
            <person name="Oyama M."/>
            <person name="Kohara Y."/>
            <person name="Fujiyama A."/>
            <person name="Arakawa K."/>
            <person name="Katayama T."/>
            <person name="Toyoda A."/>
            <person name="Kunieda T."/>
        </authorList>
    </citation>
    <scope>NUCLEOTIDE SEQUENCE [LARGE SCALE GENOMIC DNA]</scope>
    <source>
        <strain evidence="6 7">YOKOZUNA-1</strain>
    </source>
</reference>
<gene>
    <name evidence="6" type="primary">RvY_09898</name>
    <name evidence="6" type="synonym">RvY_09898.1</name>
    <name evidence="6" type="ORF">RvY_09898-1</name>
</gene>
<dbReference type="GO" id="GO:0008201">
    <property type="term" value="F:heparin binding"/>
    <property type="evidence" value="ECO:0007669"/>
    <property type="project" value="TreeGrafter"/>
</dbReference>
<evidence type="ECO:0000259" key="5">
    <source>
        <dbReference type="PROSITE" id="PS50853"/>
    </source>
</evidence>
<protein>
    <recommendedName>
        <fullName evidence="8">Fibronectin type-III domain-containing protein</fullName>
    </recommendedName>
</protein>
<dbReference type="PANTHER" id="PTHR11348:SF17">
    <property type="entry name" value="CCN"/>
    <property type="match status" value="1"/>
</dbReference>
<dbReference type="CDD" id="cd00063">
    <property type="entry name" value="FN3"/>
    <property type="match status" value="1"/>
</dbReference>
<dbReference type="InterPro" id="IPR036116">
    <property type="entry name" value="FN3_sf"/>
</dbReference>
<feature type="transmembrane region" description="Helical" evidence="2">
    <location>
        <begin position="1023"/>
        <end position="1046"/>
    </location>
</feature>
<dbReference type="GO" id="GO:0031012">
    <property type="term" value="C:extracellular matrix"/>
    <property type="evidence" value="ECO:0007669"/>
    <property type="project" value="TreeGrafter"/>
</dbReference>
<keyword evidence="7" id="KW-1185">Reference proteome</keyword>
<keyword evidence="2" id="KW-0812">Transmembrane</keyword>
<dbReference type="InterPro" id="IPR003961">
    <property type="entry name" value="FN3_dom"/>
</dbReference>
<dbReference type="PROSITE" id="PS50184">
    <property type="entry name" value="VWFC_2"/>
    <property type="match status" value="4"/>
</dbReference>
<sequence length="1069" mass="117557">MALLICSVTVLLLFHFPRPSLSAQQNNTHSNCDCSCRSYGSTELCSVQRLTPRLDCPCCQTCLRQAGEYCDEIAFPCDIEFGLSCSTKTETCEGPFDLRSVSVTHNSARLEWSKSANLQGHQLYIFYTSSYDGNLRQWAMQETMHLAQLRSLRQTTAGKSMDTIYGLERGTQYYIALVPESAGVFQFANRSEILTLKTQGCRQGNHSYAVGDVFSVGCDYNCSCTTEGLVACTERKCPLVYKKNDIKDPLCKEHDDPASDDPCCVIYTCQNAEASSSEMISSEHCLYKGQRYALATEFFNENCTSSCYCDEIGVVDCSPLKCPLSSPHLLNQKSCLEWSVNGSSSRTPPDCCSNLTCINDGTCKIDGTVYENGATVPTLACDQRCVCNAGKLACQSTCPEIFSRPPIDPSCPKFSLSKPPGSCCPEWKCDSAVRSSPAAECLLDGRPHRVGETWVDVDHCRSRNCTCRPGLNGQTELMCTGGCPILTNDDLNPRPGCAKPVVFRPDDPCACPNIRCSIDGADDVPIVRQNLLSNALYSLRATMVNETTAQTTLDISSELPRNIPAVLETHIAPVSIEGEGGNNSDTWTVSSTRIDRLQPVIIEFITGFQNNGTYRIRVRLILKDPATANDVVLPFSQTVFLTVLTKPNSLQCFINGTAFIEGAFIPTGCGQECICHNGFSLCRPTQCDVHQSVLLPSEFCPVPVLVKSPTECCPRWECHPSSTGCRLGSAIYSHGDHWRNGCSEECTCKHGSIQCYDLCEEFQKTLPHPSCKPTKVAGSCCPVWKCDEGITAPMLDFTNDVENGALNLSVTSIMSTKARLTWRTPSGPREISGFNLFVEETKSDRESYREANLIHPGVHEYALRDLTPGVRYKATLKALENDRIVTSHSIYFQTTELSDVKVSMWLGFIGSDKAEAVWDCQHCEDLTNLKLNLQSSSSPGPAIGDVTPGLPKITLTALNPKESYQLWLEGLTASGTAVKSNMLAFTTRADDEFNEIPTKGFQNQTAVQIANRITSAEQKLSTALIIVSALCGFFFLAFFMAIAVCLRYKKASSLQKPNTYHTYTDHMYK</sequence>
<evidence type="ECO:0000256" key="2">
    <source>
        <dbReference type="SAM" id="Phobius"/>
    </source>
</evidence>
<dbReference type="GO" id="GO:0007155">
    <property type="term" value="P:cell adhesion"/>
    <property type="evidence" value="ECO:0007669"/>
    <property type="project" value="TreeGrafter"/>
</dbReference>
<dbReference type="GO" id="GO:0045597">
    <property type="term" value="P:positive regulation of cell differentiation"/>
    <property type="evidence" value="ECO:0007669"/>
    <property type="project" value="TreeGrafter"/>
</dbReference>
<dbReference type="EMBL" id="BDGG01000005">
    <property type="protein sequence ID" value="GAU98803.1"/>
    <property type="molecule type" value="Genomic_DNA"/>
</dbReference>
<dbReference type="Proteomes" id="UP000186922">
    <property type="component" value="Unassembled WGS sequence"/>
</dbReference>
<dbReference type="PROSITE" id="PS50853">
    <property type="entry name" value="FN3"/>
    <property type="match status" value="1"/>
</dbReference>
<evidence type="ECO:0000259" key="4">
    <source>
        <dbReference type="PROSITE" id="PS50184"/>
    </source>
</evidence>
<feature type="domain" description="Fibronectin type-III" evidence="5">
    <location>
        <begin position="804"/>
        <end position="897"/>
    </location>
</feature>
<keyword evidence="2" id="KW-1133">Transmembrane helix</keyword>
<feature type="domain" description="VWFC" evidence="4">
    <location>
        <begin position="650"/>
        <end position="719"/>
    </location>
</feature>
<dbReference type="SMART" id="SM00214">
    <property type="entry name" value="VWC"/>
    <property type="match status" value="6"/>
</dbReference>
<evidence type="ECO:0000256" key="3">
    <source>
        <dbReference type="SAM" id="SignalP"/>
    </source>
</evidence>
<evidence type="ECO:0008006" key="8">
    <source>
        <dbReference type="Google" id="ProtNLM"/>
    </source>
</evidence>
<feature type="domain" description="VWFC" evidence="4">
    <location>
        <begin position="361"/>
        <end position="430"/>
    </location>
</feature>
<evidence type="ECO:0000313" key="7">
    <source>
        <dbReference type="Proteomes" id="UP000186922"/>
    </source>
</evidence>
<evidence type="ECO:0000313" key="6">
    <source>
        <dbReference type="EMBL" id="GAU98803.1"/>
    </source>
</evidence>
<dbReference type="InterPro" id="IPR013783">
    <property type="entry name" value="Ig-like_fold"/>
</dbReference>
<accession>A0A1D1VIR7</accession>
<dbReference type="OrthoDB" id="6022609at2759"/>
<dbReference type="InterPro" id="IPR050941">
    <property type="entry name" value="CCN"/>
</dbReference>
<feature type="chain" id="PRO_5008898468" description="Fibronectin type-III domain-containing protein" evidence="3">
    <location>
        <begin position="23"/>
        <end position="1069"/>
    </location>
</feature>
<dbReference type="SMART" id="SM00060">
    <property type="entry name" value="FN3"/>
    <property type="match status" value="2"/>
</dbReference>
<dbReference type="GO" id="GO:0005178">
    <property type="term" value="F:integrin binding"/>
    <property type="evidence" value="ECO:0007669"/>
    <property type="project" value="TreeGrafter"/>
</dbReference>
<dbReference type="SUPFAM" id="SSF49265">
    <property type="entry name" value="Fibronectin type III"/>
    <property type="match status" value="1"/>
</dbReference>
<dbReference type="STRING" id="947166.A0A1D1VIR7"/>
<dbReference type="GO" id="GO:0005615">
    <property type="term" value="C:extracellular space"/>
    <property type="evidence" value="ECO:0007669"/>
    <property type="project" value="TreeGrafter"/>
</dbReference>
<keyword evidence="1 3" id="KW-0732">Signal</keyword>
<dbReference type="GO" id="GO:0007165">
    <property type="term" value="P:signal transduction"/>
    <property type="evidence" value="ECO:0007669"/>
    <property type="project" value="TreeGrafter"/>
</dbReference>
<organism evidence="6 7">
    <name type="scientific">Ramazzottius varieornatus</name>
    <name type="common">Water bear</name>
    <name type="synonym">Tardigrade</name>
    <dbReference type="NCBI Taxonomy" id="947166"/>
    <lineage>
        <taxon>Eukaryota</taxon>
        <taxon>Metazoa</taxon>
        <taxon>Ecdysozoa</taxon>
        <taxon>Tardigrada</taxon>
        <taxon>Eutardigrada</taxon>
        <taxon>Parachela</taxon>
        <taxon>Hypsibioidea</taxon>
        <taxon>Ramazzottiidae</taxon>
        <taxon>Ramazzottius</taxon>
    </lineage>
</organism>
<dbReference type="AlphaFoldDB" id="A0A1D1VIR7"/>
<feature type="signal peptide" evidence="3">
    <location>
        <begin position="1"/>
        <end position="22"/>
    </location>
</feature>
<proteinExistence type="predicted"/>
<dbReference type="PANTHER" id="PTHR11348">
    <property type="entry name" value="CONNECTIVE TISSUE GROWTH FACTOR-RELATED"/>
    <property type="match status" value="1"/>
</dbReference>